<evidence type="ECO:0000313" key="3">
    <source>
        <dbReference type="Proteomes" id="UP000694701"/>
    </source>
</evidence>
<feature type="transmembrane region" description="Helical" evidence="1">
    <location>
        <begin position="12"/>
        <end position="33"/>
    </location>
</feature>
<name>A0A8C2KGR9_CYPCA</name>
<dbReference type="Proteomes" id="UP000694701">
    <property type="component" value="Unplaced"/>
</dbReference>
<accession>A0A8C2KGR9</accession>
<organism evidence="2 3">
    <name type="scientific">Cyprinus carpio</name>
    <name type="common">Common carp</name>
    <dbReference type="NCBI Taxonomy" id="7962"/>
    <lineage>
        <taxon>Eukaryota</taxon>
        <taxon>Metazoa</taxon>
        <taxon>Chordata</taxon>
        <taxon>Craniata</taxon>
        <taxon>Vertebrata</taxon>
        <taxon>Euteleostomi</taxon>
        <taxon>Actinopterygii</taxon>
        <taxon>Neopterygii</taxon>
        <taxon>Teleostei</taxon>
        <taxon>Ostariophysi</taxon>
        <taxon>Cypriniformes</taxon>
        <taxon>Cyprinidae</taxon>
        <taxon>Cyprininae</taxon>
        <taxon>Cyprinus</taxon>
    </lineage>
</organism>
<sequence>NWRKLKRAAKLLLCRLACIPSFFGGVLLERLLVGLWGEPCLLHVHLLICFCRYFRWLTFLLDLTGLSNASLMLLEAESMKLSRSLVRNTLAVNICNCLRETLKHISYLHFQGDFLTLGPVQYTLTVPLQSAENWNLGEGRIILGGRANDVRTSKGRGRGTRGLNSLLTPDHLQLRGICLRHPTE</sequence>
<protein>
    <submittedName>
        <fullName evidence="2">Uncharacterized protein</fullName>
    </submittedName>
</protein>
<evidence type="ECO:0000256" key="1">
    <source>
        <dbReference type="SAM" id="Phobius"/>
    </source>
</evidence>
<keyword evidence="1" id="KW-0812">Transmembrane</keyword>
<reference evidence="2" key="1">
    <citation type="submission" date="2025-08" db="UniProtKB">
        <authorList>
            <consortium name="Ensembl"/>
        </authorList>
    </citation>
    <scope>IDENTIFICATION</scope>
</reference>
<evidence type="ECO:0000313" key="2">
    <source>
        <dbReference type="Ensembl" id="ENSCCRP00020107869.1"/>
    </source>
</evidence>
<dbReference type="Ensembl" id="ENSCCRT00020117831.1">
    <property type="protein sequence ID" value="ENSCCRP00020107869.1"/>
    <property type="gene ID" value="ENSCCRG00020049167.1"/>
</dbReference>
<proteinExistence type="predicted"/>
<keyword evidence="1" id="KW-1133">Transmembrane helix</keyword>
<dbReference type="AlphaFoldDB" id="A0A8C2KGR9"/>
<keyword evidence="1" id="KW-0472">Membrane</keyword>